<evidence type="ECO:0000313" key="2">
    <source>
        <dbReference type="EMBL" id="TCO86363.1"/>
    </source>
</evidence>
<feature type="region of interest" description="Disordered" evidence="1">
    <location>
        <begin position="222"/>
        <end position="264"/>
    </location>
</feature>
<name>A0A4R2M058_9FIRM</name>
<dbReference type="EMBL" id="SLXA01000001">
    <property type="protein sequence ID" value="TCO86363.1"/>
    <property type="molecule type" value="Genomic_DNA"/>
</dbReference>
<organism evidence="2 3">
    <name type="scientific">Frisingicoccus caecimuris</name>
    <dbReference type="NCBI Taxonomy" id="1796636"/>
    <lineage>
        <taxon>Bacteria</taxon>
        <taxon>Bacillati</taxon>
        <taxon>Bacillota</taxon>
        <taxon>Clostridia</taxon>
        <taxon>Lachnospirales</taxon>
        <taxon>Lachnospiraceae</taxon>
        <taxon>Frisingicoccus</taxon>
    </lineage>
</organism>
<protein>
    <submittedName>
        <fullName evidence="2">Uncharacterized protein</fullName>
    </submittedName>
</protein>
<accession>A0A4R2M058</accession>
<dbReference type="AlphaFoldDB" id="A0A4R2M058"/>
<dbReference type="OrthoDB" id="1690999at2"/>
<proteinExistence type="predicted"/>
<evidence type="ECO:0000313" key="3">
    <source>
        <dbReference type="Proteomes" id="UP000295711"/>
    </source>
</evidence>
<gene>
    <name evidence="2" type="ORF">EV212_101147</name>
</gene>
<dbReference type="RefSeq" id="WP_132087368.1">
    <property type="nucleotide sequence ID" value="NZ_JANKAQ010000005.1"/>
</dbReference>
<evidence type="ECO:0000256" key="1">
    <source>
        <dbReference type="SAM" id="MobiDB-lite"/>
    </source>
</evidence>
<feature type="compositionally biased region" description="Acidic residues" evidence="1">
    <location>
        <begin position="229"/>
        <end position="252"/>
    </location>
</feature>
<reference evidence="2 3" key="1">
    <citation type="submission" date="2019-03" db="EMBL/GenBank/DDBJ databases">
        <title>Genomic Encyclopedia of Type Strains, Phase IV (KMG-IV): sequencing the most valuable type-strain genomes for metagenomic binning, comparative biology and taxonomic classification.</title>
        <authorList>
            <person name="Goeker M."/>
        </authorList>
    </citation>
    <scope>NUCLEOTIDE SEQUENCE [LARGE SCALE GENOMIC DNA]</scope>
    <source>
        <strain evidence="2 3">DSM 28559</strain>
    </source>
</reference>
<keyword evidence="3" id="KW-1185">Reference proteome</keyword>
<sequence length="264" mass="28920">MKTSRSKLILIILLSIVVIAAAIAGVVLSMKNKSEEKQTSAVKASESVVVNEDEVSKDRLLKDKYPEVNDLIKRYRTALTNGDVDALKGIYNTKDEISGDVLSSTSKIIESYSDTVCYTKKGLEANSYFVFIYDKLKISGINTPAPNLTMVYVKSTADGTYYIYRGELNGATATYEYDSETQAYIAKLYEDDEVKDLMATVYQEKEAACAKDETLRNFIDGLSSPTSDVIDETTGESVEGEGAETGETDSSAEETQPVETEAAE</sequence>
<dbReference type="Proteomes" id="UP000295711">
    <property type="component" value="Unassembled WGS sequence"/>
</dbReference>
<comment type="caution">
    <text evidence="2">The sequence shown here is derived from an EMBL/GenBank/DDBJ whole genome shotgun (WGS) entry which is preliminary data.</text>
</comment>